<dbReference type="EMBL" id="JAHCVJ010000001">
    <property type="protein sequence ID" value="MBT0663634.1"/>
    <property type="molecule type" value="Genomic_DNA"/>
</dbReference>
<evidence type="ECO:0000313" key="2">
    <source>
        <dbReference type="EMBL" id="MBT0663634.1"/>
    </source>
</evidence>
<evidence type="ECO:0000256" key="1">
    <source>
        <dbReference type="SAM" id="SignalP"/>
    </source>
</evidence>
<gene>
    <name evidence="2" type="ORF">KI809_04890</name>
</gene>
<feature type="chain" id="PRO_5043431007" evidence="1">
    <location>
        <begin position="26"/>
        <end position="137"/>
    </location>
</feature>
<name>A0AAW4KY16_9BACT</name>
<proteinExistence type="predicted"/>
<accession>A0AAW4KY16</accession>
<dbReference type="Proteomes" id="UP000811899">
    <property type="component" value="Unassembled WGS sequence"/>
</dbReference>
<comment type="caution">
    <text evidence="2">The sequence shown here is derived from an EMBL/GenBank/DDBJ whole genome shotgun (WGS) entry which is preliminary data.</text>
</comment>
<dbReference type="RefSeq" id="WP_214170355.1">
    <property type="nucleotide sequence ID" value="NZ_JAHCVJ010000001.1"/>
</dbReference>
<reference evidence="2 3" key="1">
    <citation type="submission" date="2021-05" db="EMBL/GenBank/DDBJ databases">
        <title>The draft genome of Geobacter pelophilus DSM 12255.</title>
        <authorList>
            <person name="Xu Z."/>
            <person name="Masuda Y."/>
            <person name="Itoh H."/>
            <person name="Senoo K."/>
        </authorList>
    </citation>
    <scope>NUCLEOTIDE SEQUENCE [LARGE SCALE GENOMIC DNA]</scope>
    <source>
        <strain evidence="2 3">DSM 12255</strain>
    </source>
</reference>
<feature type="signal peptide" evidence="1">
    <location>
        <begin position="1"/>
        <end position="25"/>
    </location>
</feature>
<keyword evidence="3" id="KW-1185">Reference proteome</keyword>
<sequence length="137" mass="15449">MKSCNLAILLAALTLLMAFPIVSFAVTDEEIIESVKNDPKVRQRVLEVTLPAERRERLDDPQKTIDEDIYKKSEFFVVPLNSQCGVAGCGGNKLVVIRYERHVTNAYSRYIAALVRIKNMKIKEISLATISPEDKQP</sequence>
<evidence type="ECO:0000313" key="3">
    <source>
        <dbReference type="Proteomes" id="UP000811899"/>
    </source>
</evidence>
<dbReference type="AlphaFoldDB" id="A0AAW4KY16"/>
<organism evidence="2 3">
    <name type="scientific">Geoanaerobacter pelophilus</name>
    <dbReference type="NCBI Taxonomy" id="60036"/>
    <lineage>
        <taxon>Bacteria</taxon>
        <taxon>Pseudomonadati</taxon>
        <taxon>Thermodesulfobacteriota</taxon>
        <taxon>Desulfuromonadia</taxon>
        <taxon>Geobacterales</taxon>
        <taxon>Geobacteraceae</taxon>
        <taxon>Geoanaerobacter</taxon>
    </lineage>
</organism>
<keyword evidence="1" id="KW-0732">Signal</keyword>
<protein>
    <submittedName>
        <fullName evidence="2">Uncharacterized protein</fullName>
    </submittedName>
</protein>